<sequence length="183" mass="20198">MLDVGFMMRKRILEISAEALVVLHTGSTNLWGNHSVSGYKEQELKSLDCEFCADGEIKLFPDEAKCRSLCIESWHGAPCSAITNLMADYFCGNARIEPDNVTFAAILSACRHAGLFIVDLFDSAGLVATDIVQNMSSKTNEYMFGSSKFMILKSTQTAKYTELKKPHTTIAGLKETPESVTIR</sequence>
<keyword evidence="2" id="KW-1185">Reference proteome</keyword>
<dbReference type="Proteomes" id="UP001189624">
    <property type="component" value="Chromosome 5"/>
</dbReference>
<proteinExistence type="predicted"/>
<dbReference type="AlphaFoldDB" id="A0AA86SV32"/>
<evidence type="ECO:0000313" key="2">
    <source>
        <dbReference type="Proteomes" id="UP001189624"/>
    </source>
</evidence>
<gene>
    <name evidence="1" type="ORF">AYBTSS11_LOCUS16117</name>
</gene>
<protein>
    <submittedName>
        <fullName evidence="1">Uncharacterized protein</fullName>
    </submittedName>
</protein>
<dbReference type="EMBL" id="OY731402">
    <property type="protein sequence ID" value="CAJ1955422.1"/>
    <property type="molecule type" value="Genomic_DNA"/>
</dbReference>
<name>A0AA86SV32_9FABA</name>
<accession>A0AA86SV32</accession>
<dbReference type="Gramene" id="rna-AYBTSS11_LOCUS16117">
    <property type="protein sequence ID" value="CAJ1955422.1"/>
    <property type="gene ID" value="gene-AYBTSS11_LOCUS16117"/>
</dbReference>
<evidence type="ECO:0000313" key="1">
    <source>
        <dbReference type="EMBL" id="CAJ1955422.1"/>
    </source>
</evidence>
<organism evidence="1 2">
    <name type="scientific">Sphenostylis stenocarpa</name>
    <dbReference type="NCBI Taxonomy" id="92480"/>
    <lineage>
        <taxon>Eukaryota</taxon>
        <taxon>Viridiplantae</taxon>
        <taxon>Streptophyta</taxon>
        <taxon>Embryophyta</taxon>
        <taxon>Tracheophyta</taxon>
        <taxon>Spermatophyta</taxon>
        <taxon>Magnoliopsida</taxon>
        <taxon>eudicotyledons</taxon>
        <taxon>Gunneridae</taxon>
        <taxon>Pentapetalae</taxon>
        <taxon>rosids</taxon>
        <taxon>fabids</taxon>
        <taxon>Fabales</taxon>
        <taxon>Fabaceae</taxon>
        <taxon>Papilionoideae</taxon>
        <taxon>50 kb inversion clade</taxon>
        <taxon>NPAAA clade</taxon>
        <taxon>indigoferoid/millettioid clade</taxon>
        <taxon>Phaseoleae</taxon>
        <taxon>Sphenostylis</taxon>
    </lineage>
</organism>
<reference evidence="1" key="1">
    <citation type="submission" date="2023-10" db="EMBL/GenBank/DDBJ databases">
        <authorList>
            <person name="Domelevo Entfellner J.-B."/>
        </authorList>
    </citation>
    <scope>NUCLEOTIDE SEQUENCE</scope>
</reference>